<gene>
    <name evidence="5" type="primary">fmt</name>
    <name evidence="9" type="ORF">GTO91_04895</name>
</gene>
<feature type="domain" description="Formyl transferase N-terminal" evidence="7">
    <location>
        <begin position="1"/>
        <end position="179"/>
    </location>
</feature>
<comment type="caution">
    <text evidence="9">The sequence shown here is derived from an EMBL/GenBank/DDBJ whole genome shotgun (WGS) entry which is preliminary data.</text>
</comment>
<evidence type="ECO:0000313" key="9">
    <source>
        <dbReference type="EMBL" id="MZP29048.1"/>
    </source>
</evidence>
<feature type="domain" description="Formyl transferase C-terminal" evidence="8">
    <location>
        <begin position="203"/>
        <end position="335"/>
    </location>
</feature>
<dbReference type="Pfam" id="PF02911">
    <property type="entry name" value="Formyl_trans_C"/>
    <property type="match status" value="1"/>
</dbReference>
<dbReference type="InterPro" id="IPR044135">
    <property type="entry name" value="Met-tRNA-FMT_C"/>
</dbReference>
<comment type="similarity">
    <text evidence="1 5">Belongs to the Fmt family.</text>
</comment>
<dbReference type="InterPro" id="IPR005793">
    <property type="entry name" value="Formyl_trans_C"/>
</dbReference>
<evidence type="ECO:0000256" key="3">
    <source>
        <dbReference type="ARBA" id="ARBA00022679"/>
    </source>
</evidence>
<organism evidence="9 10">
    <name type="scientific">Heliomicrobium undosum</name>
    <dbReference type="NCBI Taxonomy" id="121734"/>
    <lineage>
        <taxon>Bacteria</taxon>
        <taxon>Bacillati</taxon>
        <taxon>Bacillota</taxon>
        <taxon>Clostridia</taxon>
        <taxon>Eubacteriales</taxon>
        <taxon>Heliobacteriaceae</taxon>
        <taxon>Heliomicrobium</taxon>
    </lineage>
</organism>
<dbReference type="NCBIfam" id="TIGR00460">
    <property type="entry name" value="fmt"/>
    <property type="match status" value="1"/>
</dbReference>
<keyword evidence="4 5" id="KW-0648">Protein biosynthesis</keyword>
<comment type="catalytic activity">
    <reaction evidence="5">
        <text>L-methionyl-tRNA(fMet) + (6R)-10-formyltetrahydrofolate = N-formyl-L-methionyl-tRNA(fMet) + (6S)-5,6,7,8-tetrahydrofolate + H(+)</text>
        <dbReference type="Rhea" id="RHEA:24380"/>
        <dbReference type="Rhea" id="RHEA-COMP:9952"/>
        <dbReference type="Rhea" id="RHEA-COMP:9953"/>
        <dbReference type="ChEBI" id="CHEBI:15378"/>
        <dbReference type="ChEBI" id="CHEBI:57453"/>
        <dbReference type="ChEBI" id="CHEBI:78530"/>
        <dbReference type="ChEBI" id="CHEBI:78844"/>
        <dbReference type="ChEBI" id="CHEBI:195366"/>
        <dbReference type="EC" id="2.1.2.9"/>
    </reaction>
</comment>
<dbReference type="AlphaFoldDB" id="A0A845L5K3"/>
<dbReference type="InterPro" id="IPR011034">
    <property type="entry name" value="Formyl_transferase-like_C_sf"/>
</dbReference>
<dbReference type="InterPro" id="IPR041711">
    <property type="entry name" value="Met-tRNA-FMT_N"/>
</dbReference>
<dbReference type="GO" id="GO:0004479">
    <property type="term" value="F:methionyl-tRNA formyltransferase activity"/>
    <property type="evidence" value="ECO:0007669"/>
    <property type="project" value="UniProtKB-UniRule"/>
</dbReference>
<evidence type="ECO:0000259" key="8">
    <source>
        <dbReference type="Pfam" id="PF02911"/>
    </source>
</evidence>
<evidence type="ECO:0000256" key="5">
    <source>
        <dbReference type="HAMAP-Rule" id="MF_00182"/>
    </source>
</evidence>
<dbReference type="PANTHER" id="PTHR11138:SF5">
    <property type="entry name" value="METHIONYL-TRNA FORMYLTRANSFERASE, MITOCHONDRIAL"/>
    <property type="match status" value="1"/>
</dbReference>
<feature type="region of interest" description="Disordered" evidence="6">
    <location>
        <begin position="266"/>
        <end position="287"/>
    </location>
</feature>
<name>A0A845L5K3_9FIRM</name>
<dbReference type="InterPro" id="IPR036477">
    <property type="entry name" value="Formyl_transf_N_sf"/>
</dbReference>
<dbReference type="Pfam" id="PF00551">
    <property type="entry name" value="Formyl_trans_N"/>
    <property type="match status" value="1"/>
</dbReference>
<evidence type="ECO:0000259" key="7">
    <source>
        <dbReference type="Pfam" id="PF00551"/>
    </source>
</evidence>
<dbReference type="OrthoDB" id="9802815at2"/>
<evidence type="ECO:0000256" key="6">
    <source>
        <dbReference type="SAM" id="MobiDB-lite"/>
    </source>
</evidence>
<dbReference type="InterPro" id="IPR005794">
    <property type="entry name" value="Fmt"/>
</dbReference>
<proteinExistence type="inferred from homology"/>
<dbReference type="PANTHER" id="PTHR11138">
    <property type="entry name" value="METHIONYL-TRNA FORMYLTRANSFERASE"/>
    <property type="match status" value="1"/>
</dbReference>
<comment type="function">
    <text evidence="5">Attaches a formyl group to the free amino group of methionyl-tRNA(fMet). The formyl group appears to play a dual role in the initiator identity of N-formylmethionyl-tRNA by promoting its recognition by IF2 and preventing the misappropriation of this tRNA by the elongation apparatus.</text>
</comment>
<dbReference type="HAMAP" id="MF_00182">
    <property type="entry name" value="Formyl_trans"/>
    <property type="match status" value="1"/>
</dbReference>
<evidence type="ECO:0000256" key="1">
    <source>
        <dbReference type="ARBA" id="ARBA00010699"/>
    </source>
</evidence>
<dbReference type="SUPFAM" id="SSF50486">
    <property type="entry name" value="FMT C-terminal domain-like"/>
    <property type="match status" value="1"/>
</dbReference>
<reference evidence="9 10" key="1">
    <citation type="submission" date="2020-01" db="EMBL/GenBank/DDBJ databases">
        <title>Whole-genome sequence of Heliobacterium undosum DSM 13378.</title>
        <authorList>
            <person name="Kyndt J.A."/>
            <person name="Meyer T.E."/>
        </authorList>
    </citation>
    <scope>NUCLEOTIDE SEQUENCE [LARGE SCALE GENOMIC DNA]</scope>
    <source>
        <strain evidence="9 10">DSM 13378</strain>
    </source>
</reference>
<dbReference type="PROSITE" id="PS00373">
    <property type="entry name" value="GART"/>
    <property type="match status" value="1"/>
</dbReference>
<protein>
    <recommendedName>
        <fullName evidence="2 5">Methionyl-tRNA formyltransferase</fullName>
        <ecNumber evidence="2 5">2.1.2.9</ecNumber>
    </recommendedName>
</protein>
<dbReference type="EC" id="2.1.2.9" evidence="2 5"/>
<dbReference type="InterPro" id="IPR002376">
    <property type="entry name" value="Formyl_transf_N"/>
</dbReference>
<dbReference type="RefSeq" id="WP_161255687.1">
    <property type="nucleotide sequence ID" value="NZ_WXEY01000003.1"/>
</dbReference>
<dbReference type="EMBL" id="WXEY01000003">
    <property type="protein sequence ID" value="MZP29048.1"/>
    <property type="molecule type" value="Genomic_DNA"/>
</dbReference>
<keyword evidence="10" id="KW-1185">Reference proteome</keyword>
<sequence length="344" mass="36443">MRLVFMGTPDFAVPTLEAIVTSGHDVALVITRPDRPRGRGQKPQPSPVKEAALRLGLPVDHPARLDDDFVQKLKDLGVEAGVVAAFGRILPPRLLDAFPQRWINVHASLLPKYRGAAPIHRAVVDGEKETGITTMLMSEGLDEGDMLLKRSVAIGPDDTTGQVHDALAELGAGLLVETLAAMEEGRLQPQPQDGCQATYAPMLTRADEQVDWSAPAEAVHNRVRGMNPWPGAFTVDEGKIMKILRGRLRHEGLSLPVSGLPASPGEFGQPSLSLSGSSASSYPAAATGSSVQPGEILQIAGDEVAVATGAGVYWLSEVRPAGGKTMTAGAYARGRRMGPGFRFG</sequence>
<accession>A0A845L5K3</accession>
<evidence type="ECO:0000256" key="2">
    <source>
        <dbReference type="ARBA" id="ARBA00012261"/>
    </source>
</evidence>
<dbReference type="CDD" id="cd08646">
    <property type="entry name" value="FMT_core_Met-tRNA-FMT_N"/>
    <property type="match status" value="1"/>
</dbReference>
<evidence type="ECO:0000313" key="10">
    <source>
        <dbReference type="Proteomes" id="UP000463470"/>
    </source>
</evidence>
<feature type="compositionally biased region" description="Low complexity" evidence="6">
    <location>
        <begin position="270"/>
        <end position="287"/>
    </location>
</feature>
<dbReference type="GO" id="GO:0005829">
    <property type="term" value="C:cytosol"/>
    <property type="evidence" value="ECO:0007669"/>
    <property type="project" value="TreeGrafter"/>
</dbReference>
<dbReference type="CDD" id="cd08704">
    <property type="entry name" value="Met_tRNA_FMT_C"/>
    <property type="match status" value="1"/>
</dbReference>
<feature type="binding site" evidence="5">
    <location>
        <begin position="108"/>
        <end position="111"/>
    </location>
    <ligand>
        <name>(6S)-5,6,7,8-tetrahydrofolate</name>
        <dbReference type="ChEBI" id="CHEBI:57453"/>
    </ligand>
</feature>
<keyword evidence="3 5" id="KW-0808">Transferase</keyword>
<dbReference type="Proteomes" id="UP000463470">
    <property type="component" value="Unassembled WGS sequence"/>
</dbReference>
<dbReference type="Gene3D" id="3.40.50.12230">
    <property type="match status" value="1"/>
</dbReference>
<dbReference type="InterPro" id="IPR001555">
    <property type="entry name" value="GART_AS"/>
</dbReference>
<evidence type="ECO:0000256" key="4">
    <source>
        <dbReference type="ARBA" id="ARBA00022917"/>
    </source>
</evidence>
<dbReference type="SUPFAM" id="SSF53328">
    <property type="entry name" value="Formyltransferase"/>
    <property type="match status" value="1"/>
</dbReference>